<name>A0A9D4YN00_RHISA</name>
<protein>
    <submittedName>
        <fullName evidence="1">Uncharacterized protein</fullName>
    </submittedName>
</protein>
<organism evidence="1 2">
    <name type="scientific">Rhipicephalus sanguineus</name>
    <name type="common">Brown dog tick</name>
    <name type="synonym">Ixodes sanguineus</name>
    <dbReference type="NCBI Taxonomy" id="34632"/>
    <lineage>
        <taxon>Eukaryota</taxon>
        <taxon>Metazoa</taxon>
        <taxon>Ecdysozoa</taxon>
        <taxon>Arthropoda</taxon>
        <taxon>Chelicerata</taxon>
        <taxon>Arachnida</taxon>
        <taxon>Acari</taxon>
        <taxon>Parasitiformes</taxon>
        <taxon>Ixodida</taxon>
        <taxon>Ixodoidea</taxon>
        <taxon>Ixodidae</taxon>
        <taxon>Rhipicephalinae</taxon>
        <taxon>Rhipicephalus</taxon>
        <taxon>Rhipicephalus</taxon>
    </lineage>
</organism>
<evidence type="ECO:0000313" key="2">
    <source>
        <dbReference type="Proteomes" id="UP000821837"/>
    </source>
</evidence>
<reference evidence="1" key="2">
    <citation type="submission" date="2021-09" db="EMBL/GenBank/DDBJ databases">
        <authorList>
            <person name="Jia N."/>
            <person name="Wang J."/>
            <person name="Shi W."/>
            <person name="Du L."/>
            <person name="Sun Y."/>
            <person name="Zhan W."/>
            <person name="Jiang J."/>
            <person name="Wang Q."/>
            <person name="Zhang B."/>
            <person name="Ji P."/>
            <person name="Sakyi L.B."/>
            <person name="Cui X."/>
            <person name="Yuan T."/>
            <person name="Jiang B."/>
            <person name="Yang W."/>
            <person name="Lam T.T.-Y."/>
            <person name="Chang Q."/>
            <person name="Ding S."/>
            <person name="Wang X."/>
            <person name="Zhu J."/>
            <person name="Ruan X."/>
            <person name="Zhao L."/>
            <person name="Wei J."/>
            <person name="Que T."/>
            <person name="Du C."/>
            <person name="Cheng J."/>
            <person name="Dai P."/>
            <person name="Han X."/>
            <person name="Huang E."/>
            <person name="Gao Y."/>
            <person name="Liu J."/>
            <person name="Shao H."/>
            <person name="Ye R."/>
            <person name="Li L."/>
            <person name="Wei W."/>
            <person name="Wang X."/>
            <person name="Wang C."/>
            <person name="Huo Q."/>
            <person name="Li W."/>
            <person name="Guo W."/>
            <person name="Chen H."/>
            <person name="Chen S."/>
            <person name="Zhou L."/>
            <person name="Zhou L."/>
            <person name="Ni X."/>
            <person name="Tian J."/>
            <person name="Zhou Y."/>
            <person name="Sheng Y."/>
            <person name="Liu T."/>
            <person name="Pan Y."/>
            <person name="Xia L."/>
            <person name="Li J."/>
            <person name="Zhao F."/>
            <person name="Cao W."/>
        </authorList>
    </citation>
    <scope>NUCLEOTIDE SEQUENCE</scope>
    <source>
        <strain evidence="1">Rsan-2018</strain>
        <tissue evidence="1">Larvae</tissue>
    </source>
</reference>
<sequence>MFAVVRFLHDFDEKRHVIPVTDIKDFRPANDSDFDKRATNTAFWRDPLDDEDTGFYNAQIIMLAAMVKHWGAKTGEDVGQTVEKINRLLTEKIEDILKSKRRTEGQ</sequence>
<dbReference type="AlphaFoldDB" id="A0A9D4YN00"/>
<keyword evidence="2" id="KW-1185">Reference proteome</keyword>
<proteinExistence type="predicted"/>
<dbReference type="EMBL" id="JABSTV010001245">
    <property type="protein sequence ID" value="KAH7983216.1"/>
    <property type="molecule type" value="Genomic_DNA"/>
</dbReference>
<accession>A0A9D4YN00</accession>
<dbReference type="Proteomes" id="UP000821837">
    <property type="component" value="Chromosome 1"/>
</dbReference>
<comment type="caution">
    <text evidence="1">The sequence shown here is derived from an EMBL/GenBank/DDBJ whole genome shotgun (WGS) entry which is preliminary data.</text>
</comment>
<gene>
    <name evidence="1" type="ORF">HPB52_010234</name>
</gene>
<reference evidence="1" key="1">
    <citation type="journal article" date="2020" name="Cell">
        <title>Large-Scale Comparative Analyses of Tick Genomes Elucidate Their Genetic Diversity and Vector Capacities.</title>
        <authorList>
            <consortium name="Tick Genome and Microbiome Consortium (TIGMIC)"/>
            <person name="Jia N."/>
            <person name="Wang J."/>
            <person name="Shi W."/>
            <person name="Du L."/>
            <person name="Sun Y."/>
            <person name="Zhan W."/>
            <person name="Jiang J.F."/>
            <person name="Wang Q."/>
            <person name="Zhang B."/>
            <person name="Ji P."/>
            <person name="Bell-Sakyi L."/>
            <person name="Cui X.M."/>
            <person name="Yuan T.T."/>
            <person name="Jiang B.G."/>
            <person name="Yang W.F."/>
            <person name="Lam T.T."/>
            <person name="Chang Q.C."/>
            <person name="Ding S.J."/>
            <person name="Wang X.J."/>
            <person name="Zhu J.G."/>
            <person name="Ruan X.D."/>
            <person name="Zhao L."/>
            <person name="Wei J.T."/>
            <person name="Ye R.Z."/>
            <person name="Que T.C."/>
            <person name="Du C.H."/>
            <person name="Zhou Y.H."/>
            <person name="Cheng J.X."/>
            <person name="Dai P.F."/>
            <person name="Guo W.B."/>
            <person name="Han X.H."/>
            <person name="Huang E.J."/>
            <person name="Li L.F."/>
            <person name="Wei W."/>
            <person name="Gao Y.C."/>
            <person name="Liu J.Z."/>
            <person name="Shao H.Z."/>
            <person name="Wang X."/>
            <person name="Wang C.C."/>
            <person name="Yang T.C."/>
            <person name="Huo Q.B."/>
            <person name="Li W."/>
            <person name="Chen H.Y."/>
            <person name="Chen S.E."/>
            <person name="Zhou L.G."/>
            <person name="Ni X.B."/>
            <person name="Tian J.H."/>
            <person name="Sheng Y."/>
            <person name="Liu T."/>
            <person name="Pan Y.S."/>
            <person name="Xia L.Y."/>
            <person name="Li J."/>
            <person name="Zhao F."/>
            <person name="Cao W.C."/>
        </authorList>
    </citation>
    <scope>NUCLEOTIDE SEQUENCE</scope>
    <source>
        <strain evidence="1">Rsan-2018</strain>
    </source>
</reference>
<evidence type="ECO:0000313" key="1">
    <source>
        <dbReference type="EMBL" id="KAH7983216.1"/>
    </source>
</evidence>